<feature type="non-terminal residue" evidence="2">
    <location>
        <position position="256"/>
    </location>
</feature>
<proteinExistence type="predicted"/>
<comment type="caution">
    <text evidence="2">The sequence shown here is derived from an EMBL/GenBank/DDBJ whole genome shotgun (WGS) entry which is preliminary data.</text>
</comment>
<keyword evidence="1" id="KW-0472">Membrane</keyword>
<accession>A0A0F8W387</accession>
<name>A0A0F8W387_9ZZZZ</name>
<dbReference type="EMBL" id="LAZR01067633">
    <property type="protein sequence ID" value="KKK51197.1"/>
    <property type="molecule type" value="Genomic_DNA"/>
</dbReference>
<keyword evidence="1" id="KW-1133">Transmembrane helix</keyword>
<gene>
    <name evidence="2" type="ORF">LCGC14_3117370</name>
</gene>
<dbReference type="AlphaFoldDB" id="A0A0F8W387"/>
<organism evidence="2">
    <name type="scientific">marine sediment metagenome</name>
    <dbReference type="NCBI Taxonomy" id="412755"/>
    <lineage>
        <taxon>unclassified sequences</taxon>
        <taxon>metagenomes</taxon>
        <taxon>ecological metagenomes</taxon>
    </lineage>
</organism>
<evidence type="ECO:0000256" key="1">
    <source>
        <dbReference type="SAM" id="Phobius"/>
    </source>
</evidence>
<protein>
    <submittedName>
        <fullName evidence="2">Uncharacterized protein</fullName>
    </submittedName>
</protein>
<keyword evidence="1" id="KW-0812">Transmembrane</keyword>
<sequence length="256" mass="27218">MANRLLELEKATPGVNRLASIEQGDEPFIDFTQEPLVDLSKEPVRTFPDIVPFAGADPTSIGPQPTTPTLPRLTASQILENQFPSRDVPRTELVSGPVTIPTPAPPVRPGPARQFQGLADEFIRALGRGSLNVGSGLLSSFADVAVDSLFDAERIEALAETARQAAQSPEFQPATDGGIKGFVLNAVGDALPFMAATIGATLIGGPQAGFGVAYSFEEKSSYEVSYFNLTIYTKFLRKGWLLVVIPGFAIAALGLM</sequence>
<evidence type="ECO:0000313" key="2">
    <source>
        <dbReference type="EMBL" id="KKK51197.1"/>
    </source>
</evidence>
<reference evidence="2" key="1">
    <citation type="journal article" date="2015" name="Nature">
        <title>Complex archaea that bridge the gap between prokaryotes and eukaryotes.</title>
        <authorList>
            <person name="Spang A."/>
            <person name="Saw J.H."/>
            <person name="Jorgensen S.L."/>
            <person name="Zaremba-Niedzwiedzka K."/>
            <person name="Martijn J."/>
            <person name="Lind A.E."/>
            <person name="van Eijk R."/>
            <person name="Schleper C."/>
            <person name="Guy L."/>
            <person name="Ettema T.J."/>
        </authorList>
    </citation>
    <scope>NUCLEOTIDE SEQUENCE</scope>
</reference>
<feature type="transmembrane region" description="Helical" evidence="1">
    <location>
        <begin position="239"/>
        <end position="255"/>
    </location>
</feature>